<proteinExistence type="inferred from homology"/>
<name>A0AB34KEU6_9PEZI</name>
<dbReference type="Proteomes" id="UP000803884">
    <property type="component" value="Unassembled WGS sequence"/>
</dbReference>
<dbReference type="Gene3D" id="3.50.50.60">
    <property type="entry name" value="FAD/NAD(P)-binding domain"/>
    <property type="match status" value="1"/>
</dbReference>
<protein>
    <recommendedName>
        <fullName evidence="7">Glucose-methanol-choline oxidoreductase N-terminal domain-containing protein</fullName>
    </recommendedName>
</protein>
<sequence>MAAKTFDYIIAGGGTCGPVVAGRLSEDPNATILLLEAGSASANVDNIQMPGAWTKCHFGPLDWNIVSPPQPGLKGKECRLPRGRFLGGSSGSNGTICIRGVKQDYDDWGFPEWSGEEMFRAMRKAETFHAQDWFPHDPSAHGTNGPLSIEPAPVYPIADCFFESFQSKGLPYRPDMFSTGETANGCGHAMRSTYKGSRTTAADYVTKSQERKNVTIMCDMTVDKVVLERDANGDLRATGVEFLDNSGKRYTASASKEVLLAGGTYNSPSMLLRSGIGPREDLEKLGIPVQVDLPGVGKNLQDHQLIFTYYEVNKPGLTDDPRVNHDPNAWENGLKEWQEKRTGWLATFPFGAFGFARLNDRLDKEVPEWRNLEREPGRDPMGLTESQPNCEFFNTVCYGGPGEYTDNPGPGQFALSMCVFLCGQRSRGYVTIKSKDPFEPPFADPRYLSDKRDLLMLSEGVRFGNEVVMEGLGTKDVISGAWPPGATHHKNKTNADWHDHVQKYASTSYHPGGTCKLGQDDDPMAVVDKYLNVRGVKGLRVVDCSIMPLLMSGHTQMPAYGIAEKAAEFIIAQNKHSAGSMNARL</sequence>
<keyword evidence="9" id="KW-1185">Reference proteome</keyword>
<dbReference type="InterPro" id="IPR007867">
    <property type="entry name" value="GMC_OxRtase_C"/>
</dbReference>
<organism evidence="8 9">
    <name type="scientific">Cladosporium halotolerans</name>
    <dbReference type="NCBI Taxonomy" id="1052096"/>
    <lineage>
        <taxon>Eukaryota</taxon>
        <taxon>Fungi</taxon>
        <taxon>Dikarya</taxon>
        <taxon>Ascomycota</taxon>
        <taxon>Pezizomycotina</taxon>
        <taxon>Dothideomycetes</taxon>
        <taxon>Dothideomycetidae</taxon>
        <taxon>Cladosporiales</taxon>
        <taxon>Cladosporiaceae</taxon>
        <taxon>Cladosporium</taxon>
    </lineage>
</organism>
<dbReference type="SUPFAM" id="SSF54373">
    <property type="entry name" value="FAD-linked reductases, C-terminal domain"/>
    <property type="match status" value="1"/>
</dbReference>
<dbReference type="RefSeq" id="XP_069226691.1">
    <property type="nucleotide sequence ID" value="XM_069376334.1"/>
</dbReference>
<feature type="domain" description="Glucose-methanol-choline oxidoreductase N-terminal" evidence="7">
    <location>
        <begin position="263"/>
        <end position="277"/>
    </location>
</feature>
<evidence type="ECO:0000256" key="1">
    <source>
        <dbReference type="ARBA" id="ARBA00001974"/>
    </source>
</evidence>
<dbReference type="PIRSF" id="PIRSF000137">
    <property type="entry name" value="Alcohol_oxidase"/>
    <property type="match status" value="1"/>
</dbReference>
<dbReference type="PROSITE" id="PS00624">
    <property type="entry name" value="GMC_OXRED_2"/>
    <property type="match status" value="1"/>
</dbReference>
<dbReference type="GeneID" id="96009172"/>
<evidence type="ECO:0000256" key="5">
    <source>
        <dbReference type="PIRSR" id="PIRSR000137-1"/>
    </source>
</evidence>
<dbReference type="InterPro" id="IPR012132">
    <property type="entry name" value="GMC_OxRdtase"/>
</dbReference>
<dbReference type="GO" id="GO:0016614">
    <property type="term" value="F:oxidoreductase activity, acting on CH-OH group of donors"/>
    <property type="evidence" value="ECO:0007669"/>
    <property type="project" value="InterPro"/>
</dbReference>
<feature type="active site" description="Proton donor" evidence="5">
    <location>
        <position position="510"/>
    </location>
</feature>
<dbReference type="InterPro" id="IPR036188">
    <property type="entry name" value="FAD/NAD-bd_sf"/>
</dbReference>
<keyword evidence="3" id="KW-0285">Flavoprotein</keyword>
<evidence type="ECO:0000313" key="9">
    <source>
        <dbReference type="Proteomes" id="UP000803884"/>
    </source>
</evidence>
<dbReference type="Gene3D" id="3.30.560.10">
    <property type="entry name" value="Glucose Oxidase, domain 3"/>
    <property type="match status" value="1"/>
</dbReference>
<dbReference type="SUPFAM" id="SSF51905">
    <property type="entry name" value="FAD/NAD(P)-binding domain"/>
    <property type="match status" value="1"/>
</dbReference>
<comment type="cofactor">
    <cofactor evidence="1 6">
        <name>FAD</name>
        <dbReference type="ChEBI" id="CHEBI:57692"/>
    </cofactor>
</comment>
<evidence type="ECO:0000256" key="2">
    <source>
        <dbReference type="ARBA" id="ARBA00010790"/>
    </source>
</evidence>
<keyword evidence="4 6" id="KW-0274">FAD</keyword>
<feature type="binding site" evidence="6">
    <location>
        <position position="222"/>
    </location>
    <ligand>
        <name>FAD</name>
        <dbReference type="ChEBI" id="CHEBI:57692"/>
    </ligand>
</feature>
<evidence type="ECO:0000256" key="4">
    <source>
        <dbReference type="ARBA" id="ARBA00022827"/>
    </source>
</evidence>
<dbReference type="PANTHER" id="PTHR11552:SF147">
    <property type="entry name" value="CHOLINE DEHYDROGENASE, MITOCHONDRIAL"/>
    <property type="match status" value="1"/>
</dbReference>
<dbReference type="Pfam" id="PF05199">
    <property type="entry name" value="GMC_oxred_C"/>
    <property type="match status" value="1"/>
</dbReference>
<dbReference type="PANTHER" id="PTHR11552">
    <property type="entry name" value="GLUCOSE-METHANOL-CHOLINE GMC OXIDOREDUCTASE"/>
    <property type="match status" value="1"/>
</dbReference>
<dbReference type="AlphaFoldDB" id="A0AB34KEU6"/>
<gene>
    <name evidence="8" type="ORF">WHR41_07730</name>
</gene>
<feature type="active site" description="Proton acceptor" evidence="5">
    <location>
        <position position="554"/>
    </location>
</feature>
<evidence type="ECO:0000256" key="6">
    <source>
        <dbReference type="PIRSR" id="PIRSR000137-2"/>
    </source>
</evidence>
<reference evidence="8 9" key="1">
    <citation type="journal article" date="2020" name="Microbiol. Resour. Announc.">
        <title>Draft Genome Sequence of a Cladosporium Species Isolated from the Mesophotic Ascidian Didemnum maculosum.</title>
        <authorList>
            <person name="Gioti A."/>
            <person name="Siaperas R."/>
            <person name="Nikolaivits E."/>
            <person name="Le Goff G."/>
            <person name="Ouazzani J."/>
            <person name="Kotoulas G."/>
            <person name="Topakas E."/>
        </authorList>
    </citation>
    <scope>NUCLEOTIDE SEQUENCE [LARGE SCALE GENOMIC DNA]</scope>
    <source>
        <strain evidence="8 9">TM138-S3</strain>
    </source>
</reference>
<evidence type="ECO:0000259" key="7">
    <source>
        <dbReference type="PROSITE" id="PS00624"/>
    </source>
</evidence>
<comment type="similarity">
    <text evidence="2">Belongs to the GMC oxidoreductase family.</text>
</comment>
<accession>A0AB34KEU6</accession>
<dbReference type="InterPro" id="IPR000172">
    <property type="entry name" value="GMC_OxRdtase_N"/>
</dbReference>
<dbReference type="Pfam" id="PF00732">
    <property type="entry name" value="GMC_oxred_N"/>
    <property type="match status" value="1"/>
</dbReference>
<evidence type="ECO:0000313" key="8">
    <source>
        <dbReference type="EMBL" id="KAL1583584.1"/>
    </source>
</evidence>
<dbReference type="EMBL" id="JAAQHG020000034">
    <property type="protein sequence ID" value="KAL1583584.1"/>
    <property type="molecule type" value="Genomic_DNA"/>
</dbReference>
<dbReference type="GO" id="GO:0050660">
    <property type="term" value="F:flavin adenine dinucleotide binding"/>
    <property type="evidence" value="ECO:0007669"/>
    <property type="project" value="InterPro"/>
</dbReference>
<comment type="caution">
    <text evidence="8">The sequence shown here is derived from an EMBL/GenBank/DDBJ whole genome shotgun (WGS) entry which is preliminary data.</text>
</comment>
<evidence type="ECO:0000256" key="3">
    <source>
        <dbReference type="ARBA" id="ARBA00022630"/>
    </source>
</evidence>